<proteinExistence type="predicted"/>
<dbReference type="AlphaFoldDB" id="T1DHD5"/>
<sequence>LSRLETSREMGGHGGALPGHFVYAQAESLAMAVVSMESPEIALARVRFRRAAAVGETLICKAQVIRRSPGREVVLALVRAGGDEIFRGKFEVLAGREA</sequence>
<name>T1DHD5_9ZZZZ</name>
<reference evidence="1" key="2">
    <citation type="journal article" date="2014" name="ISME J.">
        <title>Microbial stratification in low pH oxic and suboxic macroscopic growths along an acid mine drainage.</title>
        <authorList>
            <person name="Mendez-Garcia C."/>
            <person name="Mesa V."/>
            <person name="Sprenger R.R."/>
            <person name="Richter M."/>
            <person name="Diez M.S."/>
            <person name="Solano J."/>
            <person name="Bargiela R."/>
            <person name="Golyshina O.V."/>
            <person name="Manteca A."/>
            <person name="Ramos J.L."/>
            <person name="Gallego J.R."/>
            <person name="Llorente I."/>
            <person name="Martins Dos Santos V.A."/>
            <person name="Jensen O.N."/>
            <person name="Pelaez A.I."/>
            <person name="Sanchez J."/>
            <person name="Ferrer M."/>
        </authorList>
    </citation>
    <scope>NUCLEOTIDE SEQUENCE</scope>
</reference>
<dbReference type="InterPro" id="IPR029069">
    <property type="entry name" value="HotDog_dom_sf"/>
</dbReference>
<protein>
    <submittedName>
        <fullName evidence="1">Fatty acid biosynthesis-containing protein transcriptional regulator</fullName>
    </submittedName>
</protein>
<evidence type="ECO:0000313" key="1">
    <source>
        <dbReference type="EMBL" id="EQD80709.1"/>
    </source>
</evidence>
<gene>
    <name evidence="1" type="ORF">B1A_00606</name>
</gene>
<reference evidence="1" key="1">
    <citation type="submission" date="2013-08" db="EMBL/GenBank/DDBJ databases">
        <authorList>
            <person name="Mendez C."/>
            <person name="Richter M."/>
            <person name="Ferrer M."/>
            <person name="Sanchez J."/>
        </authorList>
    </citation>
    <scope>NUCLEOTIDE SEQUENCE</scope>
</reference>
<accession>T1DHD5</accession>
<comment type="caution">
    <text evidence="1">The sequence shown here is derived from an EMBL/GenBank/DDBJ whole genome shotgun (WGS) entry which is preliminary data.</text>
</comment>
<feature type="non-terminal residue" evidence="1">
    <location>
        <position position="1"/>
    </location>
</feature>
<organism evidence="1">
    <name type="scientific">mine drainage metagenome</name>
    <dbReference type="NCBI Taxonomy" id="410659"/>
    <lineage>
        <taxon>unclassified sequences</taxon>
        <taxon>metagenomes</taxon>
        <taxon>ecological metagenomes</taxon>
    </lineage>
</organism>
<dbReference type="Gene3D" id="3.10.129.10">
    <property type="entry name" value="Hotdog Thioesterase"/>
    <property type="match status" value="1"/>
</dbReference>
<dbReference type="SUPFAM" id="SSF54637">
    <property type="entry name" value="Thioesterase/thiol ester dehydrase-isomerase"/>
    <property type="match status" value="1"/>
</dbReference>
<dbReference type="EMBL" id="AUZX01000455">
    <property type="protein sequence ID" value="EQD80709.1"/>
    <property type="molecule type" value="Genomic_DNA"/>
</dbReference>